<feature type="region of interest" description="Disordered" evidence="1">
    <location>
        <begin position="332"/>
        <end position="374"/>
    </location>
</feature>
<dbReference type="OrthoDB" id="5297549at2759"/>
<dbReference type="InterPro" id="IPR039436">
    <property type="entry name" value="Asteroid_dom"/>
</dbReference>
<name>A0A3N4HWM7_ASCIM</name>
<evidence type="ECO:0000313" key="4">
    <source>
        <dbReference type="EMBL" id="RPA77506.1"/>
    </source>
</evidence>
<evidence type="ECO:0000256" key="2">
    <source>
        <dbReference type="SAM" id="SignalP"/>
    </source>
</evidence>
<dbReference type="Proteomes" id="UP000275078">
    <property type="component" value="Unassembled WGS sequence"/>
</dbReference>
<feature type="signal peptide" evidence="2">
    <location>
        <begin position="1"/>
        <end position="16"/>
    </location>
</feature>
<feature type="compositionally biased region" description="Gly residues" evidence="1">
    <location>
        <begin position="556"/>
        <end position="565"/>
    </location>
</feature>
<keyword evidence="2" id="KW-0732">Signal</keyword>
<sequence length="574" mass="62539">MPPAFLVSALLEFLLADPRWKEKVMTVGGEADGVCAREALRTGGVVITGDSDLLCFATPETLKQASDGKKSEWGVVMFKDILFSPASSTAAETSGLVLNTNVFHPRQISENLTIPVLHLGYELDQTRHGTRNLHTLVKAAKERSHAGPSWTEFSAEYALPDPPPLPGSEAFKQRMERLPGRLSELVYQMPKLRRFAFPPPQPNMKGRDQAPQIFHPLVWEDPTRFPAYDTALPLRTWAYSILATLFSSGKKGDVEVVVEYGRKGVRIVSVPIQLFTTEERTGFGKEVESGLREGVAAFVGKGVLGVYLERGQELPSTGLLRGVVGCMGYTEKGRVPPPREEETPKAVAPTPATTTTTPMVKPSAPNRTGKGGKKGKAVGVLLDQVLERPTSGKSGDREKWTWPSTHVYAGLQVVLYSLHLVREVLALSLAWIEGLPGDQASPVPSEEVETWREILKVLDTVDFYAGMNGAAFLAYVNGERDLTTEDEQVVKDILDWAHSTDAGEDEDMGVLIQREGTVETDSEVEQQEEDGWKEVANRVLKRKGKEQKGGGKRGKNGGGSGGGGNNPFALLGDI</sequence>
<feature type="compositionally biased region" description="Basic residues" evidence="1">
    <location>
        <begin position="539"/>
        <end position="555"/>
    </location>
</feature>
<feature type="compositionally biased region" description="Basic and acidic residues" evidence="1">
    <location>
        <begin position="332"/>
        <end position="344"/>
    </location>
</feature>
<accession>A0A3N4HWM7</accession>
<dbReference type="EMBL" id="ML119725">
    <property type="protein sequence ID" value="RPA77506.1"/>
    <property type="molecule type" value="Genomic_DNA"/>
</dbReference>
<dbReference type="STRING" id="1160509.A0A3N4HWM7"/>
<feature type="region of interest" description="Disordered" evidence="1">
    <location>
        <begin position="520"/>
        <end position="574"/>
    </location>
</feature>
<evidence type="ECO:0000313" key="5">
    <source>
        <dbReference type="Proteomes" id="UP000275078"/>
    </source>
</evidence>
<feature type="compositionally biased region" description="Acidic residues" evidence="1">
    <location>
        <begin position="520"/>
        <end position="529"/>
    </location>
</feature>
<organism evidence="4 5">
    <name type="scientific">Ascobolus immersus RN42</name>
    <dbReference type="NCBI Taxonomy" id="1160509"/>
    <lineage>
        <taxon>Eukaryota</taxon>
        <taxon>Fungi</taxon>
        <taxon>Dikarya</taxon>
        <taxon>Ascomycota</taxon>
        <taxon>Pezizomycotina</taxon>
        <taxon>Pezizomycetes</taxon>
        <taxon>Pezizales</taxon>
        <taxon>Ascobolaceae</taxon>
        <taxon>Ascobolus</taxon>
    </lineage>
</organism>
<gene>
    <name evidence="4" type="ORF">BJ508DRAFT_169890</name>
</gene>
<dbReference type="AlphaFoldDB" id="A0A3N4HWM7"/>
<evidence type="ECO:0000259" key="3">
    <source>
        <dbReference type="Pfam" id="PF12813"/>
    </source>
</evidence>
<feature type="domain" description="Asteroid" evidence="3">
    <location>
        <begin position="3"/>
        <end position="274"/>
    </location>
</feature>
<feature type="chain" id="PRO_5018313972" description="Asteroid domain-containing protein" evidence="2">
    <location>
        <begin position="17"/>
        <end position="574"/>
    </location>
</feature>
<keyword evidence="5" id="KW-1185">Reference proteome</keyword>
<proteinExistence type="predicted"/>
<dbReference type="Pfam" id="PF12813">
    <property type="entry name" value="XPG_I_2"/>
    <property type="match status" value="1"/>
</dbReference>
<protein>
    <recommendedName>
        <fullName evidence="3">Asteroid domain-containing protein</fullName>
    </recommendedName>
</protein>
<reference evidence="4 5" key="1">
    <citation type="journal article" date="2018" name="Nat. Ecol. Evol.">
        <title>Pezizomycetes genomes reveal the molecular basis of ectomycorrhizal truffle lifestyle.</title>
        <authorList>
            <person name="Murat C."/>
            <person name="Payen T."/>
            <person name="Noel B."/>
            <person name="Kuo A."/>
            <person name="Morin E."/>
            <person name="Chen J."/>
            <person name="Kohler A."/>
            <person name="Krizsan K."/>
            <person name="Balestrini R."/>
            <person name="Da Silva C."/>
            <person name="Montanini B."/>
            <person name="Hainaut M."/>
            <person name="Levati E."/>
            <person name="Barry K.W."/>
            <person name="Belfiori B."/>
            <person name="Cichocki N."/>
            <person name="Clum A."/>
            <person name="Dockter R.B."/>
            <person name="Fauchery L."/>
            <person name="Guy J."/>
            <person name="Iotti M."/>
            <person name="Le Tacon F."/>
            <person name="Lindquist E.A."/>
            <person name="Lipzen A."/>
            <person name="Malagnac F."/>
            <person name="Mello A."/>
            <person name="Molinier V."/>
            <person name="Miyauchi S."/>
            <person name="Poulain J."/>
            <person name="Riccioni C."/>
            <person name="Rubini A."/>
            <person name="Sitrit Y."/>
            <person name="Splivallo R."/>
            <person name="Traeger S."/>
            <person name="Wang M."/>
            <person name="Zifcakova L."/>
            <person name="Wipf D."/>
            <person name="Zambonelli A."/>
            <person name="Paolocci F."/>
            <person name="Nowrousian M."/>
            <person name="Ottonello S."/>
            <person name="Baldrian P."/>
            <person name="Spatafora J.W."/>
            <person name="Henrissat B."/>
            <person name="Nagy L.G."/>
            <person name="Aury J.M."/>
            <person name="Wincker P."/>
            <person name="Grigoriev I.V."/>
            <person name="Bonfante P."/>
            <person name="Martin F.M."/>
        </authorList>
    </citation>
    <scope>NUCLEOTIDE SEQUENCE [LARGE SCALE GENOMIC DNA]</scope>
    <source>
        <strain evidence="4 5">RN42</strain>
    </source>
</reference>
<evidence type="ECO:0000256" key="1">
    <source>
        <dbReference type="SAM" id="MobiDB-lite"/>
    </source>
</evidence>
<feature type="compositionally biased region" description="Low complexity" evidence="1">
    <location>
        <begin position="345"/>
        <end position="362"/>
    </location>
</feature>